<accession>A0AAN9K8K8</accession>
<proteinExistence type="predicted"/>
<organism evidence="1 2">
    <name type="scientific">Canavalia gladiata</name>
    <name type="common">Sword bean</name>
    <name type="synonym">Dolichos gladiatus</name>
    <dbReference type="NCBI Taxonomy" id="3824"/>
    <lineage>
        <taxon>Eukaryota</taxon>
        <taxon>Viridiplantae</taxon>
        <taxon>Streptophyta</taxon>
        <taxon>Embryophyta</taxon>
        <taxon>Tracheophyta</taxon>
        <taxon>Spermatophyta</taxon>
        <taxon>Magnoliopsida</taxon>
        <taxon>eudicotyledons</taxon>
        <taxon>Gunneridae</taxon>
        <taxon>Pentapetalae</taxon>
        <taxon>rosids</taxon>
        <taxon>fabids</taxon>
        <taxon>Fabales</taxon>
        <taxon>Fabaceae</taxon>
        <taxon>Papilionoideae</taxon>
        <taxon>50 kb inversion clade</taxon>
        <taxon>NPAAA clade</taxon>
        <taxon>indigoferoid/millettioid clade</taxon>
        <taxon>Phaseoleae</taxon>
        <taxon>Canavalia</taxon>
    </lineage>
</organism>
<protein>
    <submittedName>
        <fullName evidence="1">Uncharacterized protein</fullName>
    </submittedName>
</protein>
<comment type="caution">
    <text evidence="1">The sequence shown here is derived from an EMBL/GenBank/DDBJ whole genome shotgun (WGS) entry which is preliminary data.</text>
</comment>
<dbReference type="AlphaFoldDB" id="A0AAN9K8K8"/>
<keyword evidence="2" id="KW-1185">Reference proteome</keyword>
<gene>
    <name evidence="1" type="ORF">VNO77_37870</name>
</gene>
<dbReference type="EMBL" id="JAYMYQ010000009">
    <property type="protein sequence ID" value="KAK7313255.1"/>
    <property type="molecule type" value="Genomic_DNA"/>
</dbReference>
<evidence type="ECO:0000313" key="2">
    <source>
        <dbReference type="Proteomes" id="UP001367508"/>
    </source>
</evidence>
<sequence>MTHMTLQTYDSSKFIAWPNWGAGGIHRAQVGASCVAKRGMVHLIPLAQFEVAEAGPICKVPKALFYVLDSEFALKRKVVYTTRTQKALVACTWLATKLDFTLKFQ</sequence>
<reference evidence="1 2" key="1">
    <citation type="submission" date="2024-01" db="EMBL/GenBank/DDBJ databases">
        <title>The genomes of 5 underutilized Papilionoideae crops provide insights into root nodulation and disease resistanc.</title>
        <authorList>
            <person name="Jiang F."/>
        </authorList>
    </citation>
    <scope>NUCLEOTIDE SEQUENCE [LARGE SCALE GENOMIC DNA]</scope>
    <source>
        <strain evidence="1">LVBAO_FW01</strain>
        <tissue evidence="1">Leaves</tissue>
    </source>
</reference>
<name>A0AAN9K8K8_CANGL</name>
<dbReference type="Proteomes" id="UP001367508">
    <property type="component" value="Unassembled WGS sequence"/>
</dbReference>
<evidence type="ECO:0000313" key="1">
    <source>
        <dbReference type="EMBL" id="KAK7313255.1"/>
    </source>
</evidence>